<evidence type="ECO:0000313" key="2">
    <source>
        <dbReference type="Proteomes" id="UP000094723"/>
    </source>
</evidence>
<reference evidence="1 2" key="1">
    <citation type="submission" date="2016-09" db="EMBL/GenBank/DDBJ databases">
        <title>Complete Genome Sequence of Lactobacillus salivarius Jin.</title>
        <authorList>
            <person name="Jin N."/>
            <person name="Li C."/>
            <person name="Wang M."/>
            <person name="Ren D."/>
            <person name="Di Y."/>
            <person name="Pan R."/>
            <person name="Du S."/>
            <person name="Lu H."/>
            <person name="Li X."/>
            <person name="Tian M."/>
        </authorList>
    </citation>
    <scope>NUCLEOTIDE SEQUENCE [LARGE SCALE GENOMIC DNA]</scope>
    <source>
        <strain evidence="1 2">CICC 23174</strain>
    </source>
</reference>
<accession>A0A1D7TSS3</accession>
<organism evidence="1 2">
    <name type="scientific">Ligilactobacillus salivarius</name>
    <dbReference type="NCBI Taxonomy" id="1624"/>
    <lineage>
        <taxon>Bacteria</taxon>
        <taxon>Bacillati</taxon>
        <taxon>Bacillota</taxon>
        <taxon>Bacilli</taxon>
        <taxon>Lactobacillales</taxon>
        <taxon>Lactobacillaceae</taxon>
        <taxon>Ligilactobacillus</taxon>
    </lineage>
</organism>
<name>A0A1D7TSS3_9LACO</name>
<protein>
    <submittedName>
        <fullName evidence="1">Phage repressor protein</fullName>
    </submittedName>
</protein>
<evidence type="ECO:0000313" key="1">
    <source>
        <dbReference type="EMBL" id="AOO74022.1"/>
    </source>
</evidence>
<gene>
    <name evidence="1" type="ORF">BHF65_07275</name>
</gene>
<dbReference type="SUPFAM" id="SSF47413">
    <property type="entry name" value="lambda repressor-like DNA-binding domains"/>
    <property type="match status" value="1"/>
</dbReference>
<dbReference type="Proteomes" id="UP000094723">
    <property type="component" value="Chromosome"/>
</dbReference>
<dbReference type="GO" id="GO:0003677">
    <property type="term" value="F:DNA binding"/>
    <property type="evidence" value="ECO:0007669"/>
    <property type="project" value="InterPro"/>
</dbReference>
<proteinExistence type="predicted"/>
<dbReference type="EMBL" id="CP017107">
    <property type="protein sequence ID" value="AOO74022.1"/>
    <property type="molecule type" value="Genomic_DNA"/>
</dbReference>
<dbReference type="RefSeq" id="WP_069469372.1">
    <property type="nucleotide sequence ID" value="NZ_CP084925.1"/>
</dbReference>
<sequence>MNIQKLKGLIVERETTQENVAHEIGIDRTTFYRKMKNGSFTVKEAKMIANVLPLSKDEAIEIFFN</sequence>
<dbReference type="AlphaFoldDB" id="A0A1D7TSS3"/>
<dbReference type="InterPro" id="IPR010982">
    <property type="entry name" value="Lambda_DNA-bd_dom_sf"/>
</dbReference>